<evidence type="ECO:0000313" key="17">
    <source>
        <dbReference type="Proteomes" id="UP000034894"/>
    </source>
</evidence>
<feature type="binding site" evidence="9">
    <location>
        <position position="316"/>
    </location>
    <ligand>
        <name>L-glutamate</name>
        <dbReference type="ChEBI" id="CHEBI:29985"/>
    </ligand>
</feature>
<feature type="binding site" evidence="11">
    <location>
        <position position="337"/>
    </location>
    <ligand>
        <name>Mg(2+)</name>
        <dbReference type="ChEBI" id="CHEBI:18420"/>
        <label>1</label>
    </ligand>
</feature>
<organism evidence="16 17">
    <name type="scientific">Candidatus Gottesmanbacteria bacterium GW2011_GWA2_43_14</name>
    <dbReference type="NCBI Taxonomy" id="1618443"/>
    <lineage>
        <taxon>Bacteria</taxon>
        <taxon>Candidatus Gottesmaniibacteriota</taxon>
    </lineage>
</organism>
<evidence type="ECO:0000256" key="6">
    <source>
        <dbReference type="ARBA" id="ARBA00022741"/>
    </source>
</evidence>
<dbReference type="PROSITE" id="PS51986">
    <property type="entry name" value="GS_BETA_GRASP"/>
    <property type="match status" value="1"/>
</dbReference>
<evidence type="ECO:0000256" key="13">
    <source>
        <dbReference type="RuleBase" id="RU000384"/>
    </source>
</evidence>
<dbReference type="InterPro" id="IPR004809">
    <property type="entry name" value="Gln_synth_I"/>
</dbReference>
<feature type="domain" description="GS beta-grasp" evidence="14">
    <location>
        <begin position="16"/>
        <end position="103"/>
    </location>
</feature>
<dbReference type="InterPro" id="IPR027303">
    <property type="entry name" value="Gln_synth_gly_rich_site"/>
</dbReference>
<dbReference type="PATRIC" id="fig|1618443.3.peg.42"/>
<evidence type="ECO:0000256" key="5">
    <source>
        <dbReference type="ARBA" id="ARBA00022598"/>
    </source>
</evidence>
<dbReference type="GO" id="GO:0005524">
    <property type="term" value="F:ATP binding"/>
    <property type="evidence" value="ECO:0007669"/>
    <property type="project" value="UniProtKB-KW"/>
</dbReference>
<evidence type="ECO:0000256" key="12">
    <source>
        <dbReference type="PROSITE-ProRule" id="PRU01330"/>
    </source>
</evidence>
<comment type="cofactor">
    <cofactor evidence="11">
        <name>Mg(2+)</name>
        <dbReference type="ChEBI" id="CHEBI:18420"/>
    </cofactor>
    <text evidence="11">Binds 2 Mg(2+) ions per subunit.</text>
</comment>
<dbReference type="GO" id="GO:0046872">
    <property type="term" value="F:metal ion binding"/>
    <property type="evidence" value="ECO:0007669"/>
    <property type="project" value="UniProtKB-KW"/>
</dbReference>
<keyword evidence="4" id="KW-0963">Cytoplasm</keyword>
<comment type="similarity">
    <text evidence="2 12 13">Belongs to the glutamine synthetase family.</text>
</comment>
<feature type="binding site" evidence="9">
    <location>
        <position position="339"/>
    </location>
    <ligand>
        <name>L-glutamate</name>
        <dbReference type="ChEBI" id="CHEBI:29985"/>
    </ligand>
</feature>
<dbReference type="NCBIfam" id="TIGR00653">
    <property type="entry name" value="GlnA"/>
    <property type="match status" value="1"/>
</dbReference>
<dbReference type="GO" id="GO:0016020">
    <property type="term" value="C:membrane"/>
    <property type="evidence" value="ECO:0007669"/>
    <property type="project" value="TreeGrafter"/>
</dbReference>
<evidence type="ECO:0000256" key="2">
    <source>
        <dbReference type="ARBA" id="ARBA00009897"/>
    </source>
</evidence>
<feature type="domain" description="GS catalytic" evidence="15">
    <location>
        <begin position="110"/>
        <end position="448"/>
    </location>
</feature>
<dbReference type="PANTHER" id="PTHR43407:SF1">
    <property type="entry name" value="LENGSIN"/>
    <property type="match status" value="1"/>
</dbReference>
<evidence type="ECO:0000259" key="15">
    <source>
        <dbReference type="PROSITE" id="PS51987"/>
    </source>
</evidence>
<dbReference type="InterPro" id="IPR036651">
    <property type="entry name" value="Gln_synt_N_sf"/>
</dbReference>
<dbReference type="InterPro" id="IPR014746">
    <property type="entry name" value="Gln_synth/guanido_kin_cat_dom"/>
</dbReference>
<dbReference type="SUPFAM" id="SSF55931">
    <property type="entry name" value="Glutamine synthetase/guanido kinase"/>
    <property type="match status" value="1"/>
</dbReference>
<dbReference type="STRING" id="1618443.UV73_C0001G0041"/>
<evidence type="ECO:0000256" key="8">
    <source>
        <dbReference type="ARBA" id="ARBA00030668"/>
    </source>
</evidence>
<keyword evidence="5 16" id="KW-0436">Ligase</keyword>
<feature type="binding site" evidence="10">
    <location>
        <position position="184"/>
    </location>
    <ligand>
        <name>ATP</name>
        <dbReference type="ChEBI" id="CHEBI:30616"/>
    </ligand>
</feature>
<dbReference type="Gene3D" id="3.10.20.70">
    <property type="entry name" value="Glutamine synthetase, N-terminal domain"/>
    <property type="match status" value="1"/>
</dbReference>
<dbReference type="EMBL" id="LCFP01000001">
    <property type="protein sequence ID" value="KKS98520.1"/>
    <property type="molecule type" value="Genomic_DNA"/>
</dbReference>
<reference evidence="16 17" key="1">
    <citation type="journal article" date="2015" name="Nature">
        <title>rRNA introns, odd ribosomes, and small enigmatic genomes across a large radiation of phyla.</title>
        <authorList>
            <person name="Brown C.T."/>
            <person name="Hug L.A."/>
            <person name="Thomas B.C."/>
            <person name="Sharon I."/>
            <person name="Castelle C.J."/>
            <person name="Singh A."/>
            <person name="Wilkins M.J."/>
            <person name="Williams K.H."/>
            <person name="Banfield J.F."/>
        </authorList>
    </citation>
    <scope>NUCLEOTIDE SEQUENCE [LARGE SCALE GENOMIC DNA]</scope>
</reference>
<dbReference type="GO" id="GO:0006542">
    <property type="term" value="P:glutamine biosynthetic process"/>
    <property type="evidence" value="ECO:0007669"/>
    <property type="project" value="InterPro"/>
</dbReference>
<evidence type="ECO:0000259" key="14">
    <source>
        <dbReference type="PROSITE" id="PS51986"/>
    </source>
</evidence>
<comment type="subcellular location">
    <subcellularLocation>
        <location evidence="1">Cytoplasm</location>
    </subcellularLocation>
</comment>
<keyword evidence="7 10" id="KW-0067">ATP-binding</keyword>
<accession>A0A0G1DKY2</accession>
<feature type="binding site" evidence="10">
    <location>
        <position position="332"/>
    </location>
    <ligand>
        <name>ATP</name>
        <dbReference type="ChEBI" id="CHEBI:30616"/>
    </ligand>
</feature>
<feature type="binding site" evidence="11">
    <location>
        <position position="196"/>
    </location>
    <ligand>
        <name>Mg(2+)</name>
        <dbReference type="ChEBI" id="CHEBI:18420"/>
        <label>1</label>
    </ligand>
</feature>
<evidence type="ECO:0000256" key="7">
    <source>
        <dbReference type="ARBA" id="ARBA00022840"/>
    </source>
</evidence>
<evidence type="ECO:0000256" key="3">
    <source>
        <dbReference type="ARBA" id="ARBA00021364"/>
    </source>
</evidence>
<keyword evidence="11" id="KW-0479">Metal-binding</keyword>
<dbReference type="PROSITE" id="PS51987">
    <property type="entry name" value="GS_CATALYTIC"/>
    <property type="match status" value="1"/>
</dbReference>
<dbReference type="Pfam" id="PF00120">
    <property type="entry name" value="Gln-synt_C"/>
    <property type="match status" value="1"/>
</dbReference>
<feature type="binding site" evidence="10">
    <location>
        <position position="316"/>
    </location>
    <ligand>
        <name>ATP</name>
        <dbReference type="ChEBI" id="CHEBI:30616"/>
    </ligand>
</feature>
<feature type="binding site" evidence="11">
    <location>
        <position position="245"/>
    </location>
    <ligand>
        <name>Mg(2+)</name>
        <dbReference type="ChEBI" id="CHEBI:18420"/>
        <label>1</label>
    </ligand>
</feature>
<dbReference type="SUPFAM" id="SSF54368">
    <property type="entry name" value="Glutamine synthetase, N-terminal domain"/>
    <property type="match status" value="1"/>
</dbReference>
<gene>
    <name evidence="16" type="ORF">UV73_C0001G0041</name>
</gene>
<dbReference type="Pfam" id="PF03951">
    <property type="entry name" value="Gln-synt_N"/>
    <property type="match status" value="1"/>
</dbReference>
<feature type="binding site" evidence="10">
    <location>
        <begin position="247"/>
        <end position="249"/>
    </location>
    <ligand>
        <name>ATP</name>
        <dbReference type="ChEBI" id="CHEBI:30616"/>
    </ligand>
</feature>
<feature type="binding site" evidence="9">
    <location>
        <begin position="240"/>
        <end position="241"/>
    </location>
    <ligand>
        <name>L-glutamate</name>
        <dbReference type="ChEBI" id="CHEBI:29985"/>
    </ligand>
</feature>
<sequence>MPKDAIKEVLERAKKDKVTFIDLQFTDFLGNIKSSTIPVYNLADALSRGIWIDGSSIEGYARIHESDMFLMPDTTTYAMLPWRNNIETGRVARLICDVYKPNHEPFDGDPRQILKKVLVEARQMGYEFYTGPECEFFLFPKGADGKIMLQSKGNGYYFDLIMDETYLIKREIMEAIGQMGIITETSTHEVADNQHEIDIRYDKALKTADDTITLKMATKFIAFKHNFHATFMPKPFFGINGSGMHTHQSLWKGGRNVFYDKTDKYGLSKIAYQYLAGQLKHVREITGIFAPTVNSYKRLTPGYEAPVYACWARINRSALIRVPKVSKGTEEKASRMEIRSPDPSSNPYLTFAALLKTGLEGIKKGMKAPEPVEENLFEFDDARLAKHYIAKLPASLKEAIDEIEKGRIVRDIFGEYTWKRYIEAKNAEWDNFRISVTDWETANYLEIL</sequence>
<dbReference type="InterPro" id="IPR008147">
    <property type="entry name" value="Gln_synt_N"/>
</dbReference>
<feature type="binding site" evidence="11">
    <location>
        <position position="133"/>
    </location>
    <ligand>
        <name>Mg(2+)</name>
        <dbReference type="ChEBI" id="CHEBI:18420"/>
        <label>1</label>
    </ligand>
</feature>
<proteinExistence type="inferred from homology"/>
<dbReference type="Gene3D" id="3.30.590.10">
    <property type="entry name" value="Glutamine synthetase/guanido kinase, catalytic domain"/>
    <property type="match status" value="1"/>
</dbReference>
<dbReference type="SMART" id="SM01230">
    <property type="entry name" value="Gln-synt_C"/>
    <property type="match status" value="1"/>
</dbReference>
<dbReference type="PROSITE" id="PS00181">
    <property type="entry name" value="GLNA_ATP"/>
    <property type="match status" value="1"/>
</dbReference>
<feature type="binding site" evidence="9">
    <location>
        <position position="304"/>
    </location>
    <ligand>
        <name>L-glutamate</name>
        <dbReference type="ChEBI" id="CHEBI:29985"/>
    </ligand>
</feature>
<evidence type="ECO:0000256" key="9">
    <source>
        <dbReference type="PIRSR" id="PIRSR604809-1"/>
    </source>
</evidence>
<dbReference type="Proteomes" id="UP000034894">
    <property type="component" value="Unassembled WGS sequence"/>
</dbReference>
<feature type="binding site" evidence="9">
    <location>
        <position position="298"/>
    </location>
    <ligand>
        <name>L-glutamate</name>
        <dbReference type="ChEBI" id="CHEBI:29985"/>
    </ligand>
</feature>
<protein>
    <recommendedName>
        <fullName evidence="3">Glutamine synthetase</fullName>
    </recommendedName>
    <alternativeName>
        <fullName evidence="8">Glutamate--ammonia ligase</fullName>
    </alternativeName>
</protein>
<dbReference type="AlphaFoldDB" id="A0A0G1DKY2"/>
<evidence type="ECO:0000256" key="1">
    <source>
        <dbReference type="ARBA" id="ARBA00004496"/>
    </source>
</evidence>
<comment type="caution">
    <text evidence="16">The sequence shown here is derived from an EMBL/GenBank/DDBJ whole genome shotgun (WGS) entry which is preliminary data.</text>
</comment>
<feature type="binding site" evidence="11">
    <location>
        <position position="189"/>
    </location>
    <ligand>
        <name>Mg(2+)</name>
        <dbReference type="ChEBI" id="CHEBI:18420"/>
        <label>1</label>
    </ligand>
</feature>
<keyword evidence="11" id="KW-0460">Magnesium</keyword>
<name>A0A0G1DKY2_9BACT</name>
<keyword evidence="6 10" id="KW-0547">Nucleotide-binding</keyword>
<evidence type="ECO:0000313" key="16">
    <source>
        <dbReference type="EMBL" id="KKS98520.1"/>
    </source>
</evidence>
<dbReference type="InterPro" id="IPR008146">
    <property type="entry name" value="Gln_synth_cat_dom"/>
</dbReference>
<dbReference type="GO" id="GO:0005737">
    <property type="term" value="C:cytoplasm"/>
    <property type="evidence" value="ECO:0007669"/>
    <property type="project" value="UniProtKB-SubCell"/>
</dbReference>
<evidence type="ECO:0000256" key="10">
    <source>
        <dbReference type="PIRSR" id="PIRSR604809-2"/>
    </source>
</evidence>
<evidence type="ECO:0000256" key="11">
    <source>
        <dbReference type="PIRSR" id="PIRSR604809-3"/>
    </source>
</evidence>
<dbReference type="PANTHER" id="PTHR43407">
    <property type="entry name" value="GLUTAMINE SYNTHETASE"/>
    <property type="match status" value="1"/>
</dbReference>
<feature type="binding site" evidence="11">
    <location>
        <position position="135"/>
    </location>
    <ligand>
        <name>Mg(2+)</name>
        <dbReference type="ChEBI" id="CHEBI:18420"/>
        <label>2</label>
    </ligand>
</feature>
<evidence type="ECO:0000256" key="4">
    <source>
        <dbReference type="ARBA" id="ARBA00022490"/>
    </source>
</evidence>
<dbReference type="GO" id="GO:0004356">
    <property type="term" value="F:glutamine synthetase activity"/>
    <property type="evidence" value="ECO:0007669"/>
    <property type="project" value="InterPro"/>
</dbReference>